<protein>
    <recommendedName>
        <fullName evidence="4">Atpase</fullName>
    </recommendedName>
</protein>
<dbReference type="Pfam" id="PF13173">
    <property type="entry name" value="AAA_14"/>
    <property type="match status" value="1"/>
</dbReference>
<dbReference type="EMBL" id="LNQE01000939">
    <property type="protein sequence ID" value="KUG22808.1"/>
    <property type="molecule type" value="Genomic_DNA"/>
</dbReference>
<dbReference type="Gene3D" id="3.40.50.300">
    <property type="entry name" value="P-loop containing nucleotide triphosphate hydrolases"/>
    <property type="match status" value="1"/>
</dbReference>
<evidence type="ECO:0000259" key="1">
    <source>
        <dbReference type="Pfam" id="PF13173"/>
    </source>
</evidence>
<dbReference type="AlphaFoldDB" id="A0A0W8FPF9"/>
<dbReference type="InterPro" id="IPR041682">
    <property type="entry name" value="AAA_14"/>
</dbReference>
<dbReference type="Pfam" id="PF13635">
    <property type="entry name" value="DUF4143"/>
    <property type="match status" value="1"/>
</dbReference>
<organism evidence="3">
    <name type="scientific">hydrocarbon metagenome</name>
    <dbReference type="NCBI Taxonomy" id="938273"/>
    <lineage>
        <taxon>unclassified sequences</taxon>
        <taxon>metagenomes</taxon>
        <taxon>ecological metagenomes</taxon>
    </lineage>
</organism>
<evidence type="ECO:0008006" key="4">
    <source>
        <dbReference type="Google" id="ProtNLM"/>
    </source>
</evidence>
<dbReference type="PANTHER" id="PTHR43566:SF2">
    <property type="entry name" value="DUF4143 DOMAIN-CONTAINING PROTEIN"/>
    <property type="match status" value="1"/>
</dbReference>
<dbReference type="InterPro" id="IPR025420">
    <property type="entry name" value="DUF4143"/>
</dbReference>
<evidence type="ECO:0000313" key="3">
    <source>
        <dbReference type="EMBL" id="KUG22808.1"/>
    </source>
</evidence>
<dbReference type="PANTHER" id="PTHR43566">
    <property type="entry name" value="CONSERVED PROTEIN"/>
    <property type="match status" value="1"/>
</dbReference>
<name>A0A0W8FPF9_9ZZZZ</name>
<accession>A0A0W8FPF9</accession>
<reference evidence="3" key="1">
    <citation type="journal article" date="2015" name="Proc. Natl. Acad. Sci. U.S.A.">
        <title>Networks of energetic and metabolic interactions define dynamics in microbial communities.</title>
        <authorList>
            <person name="Embree M."/>
            <person name="Liu J.K."/>
            <person name="Al-Bassam M.M."/>
            <person name="Zengler K."/>
        </authorList>
    </citation>
    <scope>NUCLEOTIDE SEQUENCE</scope>
</reference>
<dbReference type="InterPro" id="IPR027417">
    <property type="entry name" value="P-loop_NTPase"/>
</dbReference>
<evidence type="ECO:0000259" key="2">
    <source>
        <dbReference type="Pfam" id="PF13635"/>
    </source>
</evidence>
<dbReference type="SUPFAM" id="SSF52540">
    <property type="entry name" value="P-loop containing nucleoside triphosphate hydrolases"/>
    <property type="match status" value="1"/>
</dbReference>
<sequence length="392" mass="45124">MQRYIERSKAGEIQKSLQNNPVTALIGPRQCGKSTLARHILLNNKEALFLDLELPSDMRKLTDAELFLGEHTRQLICIDEVQLRPDLFPLLRALIDKDRRPGRFLILGCASRDLIRQGGETLAGRIHYIELTPFTWPELQNDKSDKNRDFKKHWWRGGFPPAFLAPNDSQSDTWRRDMIQDYLSRDIPSFGFTMPMPVMSRFWKMIAHYHGCIFNASKIGQSMDISHNTVRKYLDILEQTFMVRVLPPLEINLKKRMVKSPKIYLRDSGLLHTILEIDSMTELYGHPVFGASWEGWCIEQIITSLPLWQPFFYRTSSGEELDLVLVRGKRRLAFEIKASLTPHLSRGFADTIKALKPERAWIVCPMTDTGYPINSGARVLGIKECLKELGAI</sequence>
<dbReference type="CDD" id="cd00009">
    <property type="entry name" value="AAA"/>
    <property type="match status" value="1"/>
</dbReference>
<comment type="caution">
    <text evidence="3">The sequence shown here is derived from an EMBL/GenBank/DDBJ whole genome shotgun (WGS) entry which is preliminary data.</text>
</comment>
<gene>
    <name evidence="3" type="ORF">ASZ90_007391</name>
</gene>
<feature type="domain" description="DUF4143" evidence="2">
    <location>
        <begin position="185"/>
        <end position="339"/>
    </location>
</feature>
<feature type="domain" description="AAA" evidence="1">
    <location>
        <begin position="20"/>
        <end position="139"/>
    </location>
</feature>
<proteinExistence type="predicted"/>